<comment type="caution">
    <text evidence="4">The sequence shown here is derived from an EMBL/GenBank/DDBJ whole genome shotgun (WGS) entry which is preliminary data.</text>
</comment>
<evidence type="ECO:0000256" key="1">
    <source>
        <dbReference type="ARBA" id="ARBA00022679"/>
    </source>
</evidence>
<dbReference type="Pfam" id="PF00583">
    <property type="entry name" value="Acetyltransf_1"/>
    <property type="match status" value="1"/>
</dbReference>
<dbReference type="EMBL" id="JAQOUE010000001">
    <property type="protein sequence ID" value="MDT7042454.1"/>
    <property type="molecule type" value="Genomic_DNA"/>
</dbReference>
<dbReference type="RefSeq" id="WP_313832863.1">
    <property type="nucleotide sequence ID" value="NZ_JAQOUE010000001.1"/>
</dbReference>
<sequence>MTSLQGSGTDSPLPEIRIRQAVIDDLNEVVDFNAALARETEGKQLELVRLQQGVKALLNNPEHGFYLIAEPLSSGKPIGQLLITYEWSDWRNGVFWWIQSVYVHQTWRRCGVFRRLYGHVLEEAKIRSNVAGVRLYVETKNSIAQQVYQALGLCPAGYHVYELDFVLPKTS</sequence>
<evidence type="ECO:0000313" key="4">
    <source>
        <dbReference type="EMBL" id="MDT7042454.1"/>
    </source>
</evidence>
<dbReference type="PANTHER" id="PTHR43877">
    <property type="entry name" value="AMINOALKYLPHOSPHONATE N-ACETYLTRANSFERASE-RELATED-RELATED"/>
    <property type="match status" value="1"/>
</dbReference>
<dbReference type="CDD" id="cd04301">
    <property type="entry name" value="NAT_SF"/>
    <property type="match status" value="1"/>
</dbReference>
<dbReference type="InterPro" id="IPR016181">
    <property type="entry name" value="Acyl_CoA_acyltransferase"/>
</dbReference>
<evidence type="ECO:0000313" key="5">
    <source>
        <dbReference type="Proteomes" id="UP001250932"/>
    </source>
</evidence>
<name>A0ABU3K7T5_9BACT</name>
<dbReference type="Proteomes" id="UP001250932">
    <property type="component" value="Unassembled WGS sequence"/>
</dbReference>
<accession>A0ABU3K7T5</accession>
<organism evidence="4 5">
    <name type="scientific">Candidatus Nitronereus thalassa</name>
    <dbReference type="NCBI Taxonomy" id="3020898"/>
    <lineage>
        <taxon>Bacteria</taxon>
        <taxon>Pseudomonadati</taxon>
        <taxon>Nitrospirota</taxon>
        <taxon>Nitrospiria</taxon>
        <taxon>Nitrospirales</taxon>
        <taxon>Nitrospiraceae</taxon>
        <taxon>Candidatus Nitronereus</taxon>
    </lineage>
</organism>
<evidence type="ECO:0000256" key="2">
    <source>
        <dbReference type="ARBA" id="ARBA00023315"/>
    </source>
</evidence>
<keyword evidence="2" id="KW-0012">Acyltransferase</keyword>
<feature type="domain" description="N-acetyltransferase" evidence="3">
    <location>
        <begin position="16"/>
        <end position="171"/>
    </location>
</feature>
<dbReference type="SUPFAM" id="SSF55729">
    <property type="entry name" value="Acyl-CoA N-acyltransferases (Nat)"/>
    <property type="match status" value="1"/>
</dbReference>
<gene>
    <name evidence="4" type="ORF">PPG34_08820</name>
</gene>
<keyword evidence="1" id="KW-0808">Transferase</keyword>
<dbReference type="PANTHER" id="PTHR43877:SF1">
    <property type="entry name" value="ACETYLTRANSFERASE"/>
    <property type="match status" value="1"/>
</dbReference>
<proteinExistence type="predicted"/>
<dbReference type="Gene3D" id="3.40.630.30">
    <property type="match status" value="1"/>
</dbReference>
<protein>
    <submittedName>
        <fullName evidence="4">GNAT family N-acetyltransferase</fullName>
    </submittedName>
</protein>
<dbReference type="InterPro" id="IPR050832">
    <property type="entry name" value="Bact_Acetyltransf"/>
</dbReference>
<dbReference type="PROSITE" id="PS51186">
    <property type="entry name" value="GNAT"/>
    <property type="match status" value="1"/>
</dbReference>
<reference evidence="4 5" key="1">
    <citation type="journal article" date="2023" name="ISME J.">
        <title>Cultivation and genomic characterization of novel and ubiquitous marine nitrite-oxidizing bacteria from the Nitrospirales.</title>
        <authorList>
            <person name="Mueller A.J."/>
            <person name="Daebeler A."/>
            <person name="Herbold C.W."/>
            <person name="Kirkegaard R.H."/>
            <person name="Daims H."/>
        </authorList>
    </citation>
    <scope>NUCLEOTIDE SEQUENCE [LARGE SCALE GENOMIC DNA]</scope>
    <source>
        <strain evidence="4 5">EB</strain>
    </source>
</reference>
<keyword evidence="5" id="KW-1185">Reference proteome</keyword>
<evidence type="ECO:0000259" key="3">
    <source>
        <dbReference type="PROSITE" id="PS51186"/>
    </source>
</evidence>
<dbReference type="InterPro" id="IPR000182">
    <property type="entry name" value="GNAT_dom"/>
</dbReference>